<sequence>MSNTPSSTLHPPYANLNVLFCHPRTSSHLLAKILNLPAQPHIHQHASDGYFFLRPTGLRFQKGLAGKNVASWTEEEKEAMKEAFQKSYEDLEKFVQEAKYEGKGIYVKEHVLWTVEPVSESMFLYGPGCTTREPWYAITIRTSANILEKEMESRKSEGNETCLPDSFLRKLKPTFLIRHPALAFPSNLRTAIDNEGIETVKRAHGIHTWEMTYHWLRALYTWYDSHLPPEQRTTNIPEITFPILLDADDITNPSHIRRYTEAIGLDPSLLRYEWEAASEHELDGIGSMEKRMKETILKSTGIVKGKTSADLVIGDEKRKWREEFGDDLGQRLEGWVDGALEDWEWLRGRALRIYGS</sequence>
<reference evidence="1" key="1">
    <citation type="journal article" date="2020" name="Stud. Mycol.">
        <title>101 Dothideomycetes genomes: a test case for predicting lifestyles and emergence of pathogens.</title>
        <authorList>
            <person name="Haridas S."/>
            <person name="Albert R."/>
            <person name="Binder M."/>
            <person name="Bloem J."/>
            <person name="Labutti K."/>
            <person name="Salamov A."/>
            <person name="Andreopoulos B."/>
            <person name="Baker S."/>
            <person name="Barry K."/>
            <person name="Bills G."/>
            <person name="Bluhm B."/>
            <person name="Cannon C."/>
            <person name="Castanera R."/>
            <person name="Culley D."/>
            <person name="Daum C."/>
            <person name="Ezra D."/>
            <person name="Gonzalez J."/>
            <person name="Henrissat B."/>
            <person name="Kuo A."/>
            <person name="Liang C."/>
            <person name="Lipzen A."/>
            <person name="Lutzoni F."/>
            <person name="Magnuson J."/>
            <person name="Mondo S."/>
            <person name="Nolan M."/>
            <person name="Ohm R."/>
            <person name="Pangilinan J."/>
            <person name="Park H.-J."/>
            <person name="Ramirez L."/>
            <person name="Alfaro M."/>
            <person name="Sun H."/>
            <person name="Tritt A."/>
            <person name="Yoshinaga Y."/>
            <person name="Zwiers L.-H."/>
            <person name="Turgeon B."/>
            <person name="Goodwin S."/>
            <person name="Spatafora J."/>
            <person name="Crous P."/>
            <person name="Grigoriev I."/>
        </authorList>
    </citation>
    <scope>NUCLEOTIDE SEQUENCE</scope>
    <source>
        <strain evidence="1">ATCC 200398</strain>
    </source>
</reference>
<dbReference type="Proteomes" id="UP000799755">
    <property type="component" value="Unassembled WGS sequence"/>
</dbReference>
<keyword evidence="2" id="KW-1185">Reference proteome</keyword>
<name>A0ACB6R7U1_9PLEO</name>
<gene>
    <name evidence="1" type="ORF">BDR25DRAFT_101805</name>
</gene>
<accession>A0ACB6R7U1</accession>
<dbReference type="EMBL" id="MU003496">
    <property type="protein sequence ID" value="KAF2475329.1"/>
    <property type="molecule type" value="Genomic_DNA"/>
</dbReference>
<comment type="caution">
    <text evidence="1">The sequence shown here is derived from an EMBL/GenBank/DDBJ whole genome shotgun (WGS) entry which is preliminary data.</text>
</comment>
<evidence type="ECO:0000313" key="2">
    <source>
        <dbReference type="Proteomes" id="UP000799755"/>
    </source>
</evidence>
<evidence type="ECO:0000313" key="1">
    <source>
        <dbReference type="EMBL" id="KAF2475329.1"/>
    </source>
</evidence>
<organism evidence="1 2">
    <name type="scientific">Lindgomyces ingoldianus</name>
    <dbReference type="NCBI Taxonomy" id="673940"/>
    <lineage>
        <taxon>Eukaryota</taxon>
        <taxon>Fungi</taxon>
        <taxon>Dikarya</taxon>
        <taxon>Ascomycota</taxon>
        <taxon>Pezizomycotina</taxon>
        <taxon>Dothideomycetes</taxon>
        <taxon>Pleosporomycetidae</taxon>
        <taxon>Pleosporales</taxon>
        <taxon>Lindgomycetaceae</taxon>
        <taxon>Lindgomyces</taxon>
    </lineage>
</organism>
<protein>
    <submittedName>
        <fullName evidence="1">Uncharacterized protein</fullName>
    </submittedName>
</protein>
<proteinExistence type="predicted"/>